<proteinExistence type="predicted"/>
<dbReference type="PROSITE" id="PS50943">
    <property type="entry name" value="HTH_CROC1"/>
    <property type="match status" value="1"/>
</dbReference>
<evidence type="ECO:0000313" key="3">
    <source>
        <dbReference type="Proteomes" id="UP000323505"/>
    </source>
</evidence>
<gene>
    <name evidence="2" type="ORF">FXF68_00635</name>
</gene>
<dbReference type="SUPFAM" id="SSF47413">
    <property type="entry name" value="lambda repressor-like DNA-binding domains"/>
    <property type="match status" value="1"/>
</dbReference>
<reference evidence="2 3" key="1">
    <citation type="submission" date="2019-08" db="EMBL/GenBank/DDBJ databases">
        <title>Actinomadura sp. nov. CYP1-5 isolated from mountain soil.</title>
        <authorList>
            <person name="Songsumanus A."/>
            <person name="Kuncharoen N."/>
            <person name="Kudo T."/>
            <person name="Yuki M."/>
            <person name="Igarashi Y."/>
            <person name="Tanasupawat S."/>
        </authorList>
    </citation>
    <scope>NUCLEOTIDE SEQUENCE [LARGE SCALE GENOMIC DNA]</scope>
    <source>
        <strain evidence="2 3">CYP1-5</strain>
    </source>
</reference>
<dbReference type="RefSeq" id="WP_148756867.1">
    <property type="nucleotide sequence ID" value="NZ_VSRQ01000001.1"/>
</dbReference>
<comment type="caution">
    <text evidence="2">The sequence shown here is derived from an EMBL/GenBank/DDBJ whole genome shotgun (WGS) entry which is preliminary data.</text>
</comment>
<organism evidence="2 3">
    <name type="scientific">Actinomadura decatromicini</name>
    <dbReference type="NCBI Taxonomy" id="2604572"/>
    <lineage>
        <taxon>Bacteria</taxon>
        <taxon>Bacillati</taxon>
        <taxon>Actinomycetota</taxon>
        <taxon>Actinomycetes</taxon>
        <taxon>Streptosporangiales</taxon>
        <taxon>Thermomonosporaceae</taxon>
        <taxon>Actinomadura</taxon>
    </lineage>
</organism>
<keyword evidence="3" id="KW-1185">Reference proteome</keyword>
<protein>
    <submittedName>
        <fullName evidence="2">Helix-turn-helix transcriptional regulator</fullName>
    </submittedName>
</protein>
<accession>A0A5D3FXC6</accession>
<dbReference type="Gene3D" id="1.10.260.40">
    <property type="entry name" value="lambda repressor-like DNA-binding domains"/>
    <property type="match status" value="1"/>
</dbReference>
<evidence type="ECO:0000259" key="1">
    <source>
        <dbReference type="PROSITE" id="PS50943"/>
    </source>
</evidence>
<dbReference type="InterPro" id="IPR010982">
    <property type="entry name" value="Lambda_DNA-bd_dom_sf"/>
</dbReference>
<name>A0A5D3FXC6_9ACTN</name>
<evidence type="ECO:0000313" key="2">
    <source>
        <dbReference type="EMBL" id="TYK52340.1"/>
    </source>
</evidence>
<dbReference type="GO" id="GO:0003677">
    <property type="term" value="F:DNA binding"/>
    <property type="evidence" value="ECO:0007669"/>
    <property type="project" value="InterPro"/>
</dbReference>
<dbReference type="Proteomes" id="UP000323505">
    <property type="component" value="Unassembled WGS sequence"/>
</dbReference>
<sequence length="382" mass="41800">MEAHNISEALKMILEGRGWTQGRLGSELDMDQPTVSRLISGKRDLKINHAAALLARVGWKIRITPESEESDPVKRREFIIAAASVTLIPTPTSSPYKDSTYVQMLANRLSTSELQFGGSPLVSTALRHVRNVKGAITSRDRALQQAASNLARSASLILYDARLPREAEEVGSVGLTLARRANHVEGVAHSLENLCCFTTSVDSQKAAHYARRGLLLEEITSEHRARLNARLAVALGWHARTSSFSISESLSAMDTARELDGLSPITKGVIAGNAGLSFARIRNYDRANSAFDAAVRRFEDLPLLAATWRGSQVLASLRAGQVSQAANQMEDLASIVPLVTSARSDRNVRQILTYANQWHRVPEMREAIGHLRSVATPAPRRT</sequence>
<dbReference type="InterPro" id="IPR001387">
    <property type="entry name" value="Cro/C1-type_HTH"/>
</dbReference>
<dbReference type="EMBL" id="VSRQ01000001">
    <property type="protein sequence ID" value="TYK52340.1"/>
    <property type="molecule type" value="Genomic_DNA"/>
</dbReference>
<dbReference type="SMART" id="SM00530">
    <property type="entry name" value="HTH_XRE"/>
    <property type="match status" value="1"/>
</dbReference>
<dbReference type="CDD" id="cd00093">
    <property type="entry name" value="HTH_XRE"/>
    <property type="match status" value="1"/>
</dbReference>
<feature type="domain" description="HTH cro/C1-type" evidence="1">
    <location>
        <begin position="10"/>
        <end position="53"/>
    </location>
</feature>
<dbReference type="AlphaFoldDB" id="A0A5D3FXC6"/>